<dbReference type="FunFam" id="3.40.50.10860:FF:000009">
    <property type="entry name" value="Bifunctional 3-dehydroquinate dehydratase/shikimate dehydrogenase, chloroplastic"/>
    <property type="match status" value="1"/>
</dbReference>
<feature type="domain" description="Shikimate dehydrogenase substrate binding N-terminal" evidence="2">
    <location>
        <begin position="243"/>
        <end position="323"/>
    </location>
</feature>
<dbReference type="Pfam" id="PF01488">
    <property type="entry name" value="Shikimate_DH"/>
    <property type="match status" value="1"/>
</dbReference>
<dbReference type="PANTHER" id="PTHR21089">
    <property type="entry name" value="SHIKIMATE DEHYDROGENASE"/>
    <property type="match status" value="1"/>
</dbReference>
<dbReference type="AlphaFoldDB" id="A0A834G1U9"/>
<dbReference type="CDD" id="cd01065">
    <property type="entry name" value="NAD_bind_Shikimate_DH"/>
    <property type="match status" value="1"/>
</dbReference>
<dbReference type="CDD" id="cd00502">
    <property type="entry name" value="DHQase_I"/>
    <property type="match status" value="1"/>
</dbReference>
<dbReference type="Gene3D" id="3.40.50.10860">
    <property type="entry name" value="Leucine Dehydrogenase, chain A, domain 1"/>
    <property type="match status" value="1"/>
</dbReference>
<dbReference type="InterPro" id="IPR001381">
    <property type="entry name" value="DHquinase_I"/>
</dbReference>
<accession>A0A834G1U9</accession>
<keyword evidence="4" id="KW-1185">Reference proteome</keyword>
<dbReference type="InterPro" id="IPR022893">
    <property type="entry name" value="Shikimate_DH_fam"/>
</dbReference>
<dbReference type="SUPFAM" id="SSF51569">
    <property type="entry name" value="Aldolase"/>
    <property type="match status" value="1"/>
</dbReference>
<dbReference type="InterPro" id="IPR013785">
    <property type="entry name" value="Aldolase_TIM"/>
</dbReference>
<dbReference type="SUPFAM" id="SSF53223">
    <property type="entry name" value="Aminoacid dehydrogenase-like, N-terminal domain"/>
    <property type="match status" value="1"/>
</dbReference>
<proteinExistence type="inferred from homology"/>
<evidence type="ECO:0008006" key="5">
    <source>
        <dbReference type="Google" id="ProtNLM"/>
    </source>
</evidence>
<dbReference type="Gene3D" id="3.20.20.70">
    <property type="entry name" value="Aldolase class I"/>
    <property type="match status" value="1"/>
</dbReference>
<dbReference type="InterPro" id="IPR013708">
    <property type="entry name" value="Shikimate_DH-bd_N"/>
</dbReference>
<dbReference type="GO" id="GO:0003855">
    <property type="term" value="F:3-dehydroquinate dehydratase activity"/>
    <property type="evidence" value="ECO:0007669"/>
    <property type="project" value="InterPro"/>
</dbReference>
<gene>
    <name evidence="3" type="ORF">RHSIM_Rhsim13G0017300</name>
</gene>
<dbReference type="Pfam" id="PF08501">
    <property type="entry name" value="Shikimate_dh_N"/>
    <property type="match status" value="1"/>
</dbReference>
<reference evidence="3" key="1">
    <citation type="submission" date="2019-11" db="EMBL/GenBank/DDBJ databases">
        <authorList>
            <person name="Liu Y."/>
            <person name="Hou J."/>
            <person name="Li T.-Q."/>
            <person name="Guan C.-H."/>
            <person name="Wu X."/>
            <person name="Wu H.-Z."/>
            <person name="Ling F."/>
            <person name="Zhang R."/>
            <person name="Shi X.-G."/>
            <person name="Ren J.-P."/>
            <person name="Chen E.-F."/>
            <person name="Sun J.-M."/>
        </authorList>
    </citation>
    <scope>NUCLEOTIDE SEQUENCE</scope>
    <source>
        <strain evidence="3">Adult_tree_wgs_1</strain>
        <tissue evidence="3">Leaves</tissue>
    </source>
</reference>
<comment type="caution">
    <text evidence="3">The sequence shown here is derived from an EMBL/GenBank/DDBJ whole genome shotgun (WGS) entry which is preliminary data.</text>
</comment>
<evidence type="ECO:0000259" key="1">
    <source>
        <dbReference type="Pfam" id="PF01488"/>
    </source>
</evidence>
<evidence type="ECO:0000313" key="4">
    <source>
        <dbReference type="Proteomes" id="UP000626092"/>
    </source>
</evidence>
<evidence type="ECO:0000313" key="3">
    <source>
        <dbReference type="EMBL" id="KAF7121340.1"/>
    </source>
</evidence>
<dbReference type="SUPFAM" id="SSF51735">
    <property type="entry name" value="NAD(P)-binding Rossmann-fold domains"/>
    <property type="match status" value="1"/>
</dbReference>
<dbReference type="OrthoDB" id="204377at2759"/>
<dbReference type="InterPro" id="IPR006151">
    <property type="entry name" value="Shikm_DH/Glu-tRNA_Rdtase"/>
</dbReference>
<feature type="domain" description="Quinate/shikimate 5-dehydrogenase/glutamyl-tRNA reductase" evidence="1">
    <location>
        <begin position="396"/>
        <end position="461"/>
    </location>
</feature>
<dbReference type="Proteomes" id="UP000626092">
    <property type="component" value="Unassembled WGS sequence"/>
</dbReference>
<dbReference type="InterPro" id="IPR046346">
    <property type="entry name" value="Aminoacid_DH-like_N_sf"/>
</dbReference>
<dbReference type="Gene3D" id="3.40.50.720">
    <property type="entry name" value="NAD(P)-binding Rossmann-like Domain"/>
    <property type="match status" value="1"/>
</dbReference>
<dbReference type="UniPathway" id="UPA00053">
    <property type="reaction ID" value="UER00087"/>
</dbReference>
<protein>
    <recommendedName>
        <fullName evidence="5">Shikimate dehydrogenase</fullName>
    </recommendedName>
</protein>
<organism evidence="3 4">
    <name type="scientific">Rhododendron simsii</name>
    <name type="common">Sims's rhododendron</name>
    <dbReference type="NCBI Taxonomy" id="118357"/>
    <lineage>
        <taxon>Eukaryota</taxon>
        <taxon>Viridiplantae</taxon>
        <taxon>Streptophyta</taxon>
        <taxon>Embryophyta</taxon>
        <taxon>Tracheophyta</taxon>
        <taxon>Spermatophyta</taxon>
        <taxon>Magnoliopsida</taxon>
        <taxon>eudicotyledons</taxon>
        <taxon>Gunneridae</taxon>
        <taxon>Pentapetalae</taxon>
        <taxon>asterids</taxon>
        <taxon>Ericales</taxon>
        <taxon>Ericaceae</taxon>
        <taxon>Ericoideae</taxon>
        <taxon>Rhodoreae</taxon>
        <taxon>Rhododendron</taxon>
    </lineage>
</organism>
<dbReference type="InterPro" id="IPR036291">
    <property type="entry name" value="NAD(P)-bd_dom_sf"/>
</dbReference>
<dbReference type="HAMAP" id="MF_00222">
    <property type="entry name" value="Shikimate_DH_AroE"/>
    <property type="match status" value="1"/>
</dbReference>
<sequence>MVMARRSDLLVCTTLECETKEEMVASMEKAKEEGADLVELHLDSMSFSHISEVEQLLSQRTLPAIVSFRLNSSRKLSGGGECRRSRCLQVLRLAVQLDVEFVEIDLEVALDVGITDFLNERSNSKIIVSSYLNGGRPSKEKLGNLIACQQSTGADVIKLVVDVVYITDVAPLFHMLAHCQVPLIVRAVGDRGLISQLLGPKFGAFLVCGSLGGTSTPGLPPIVSIKQVYKLEHINANTKVFGLISNPVGHSKGPLLHNPAFRHTGYNGIYVPMLVDDIKEFFRVYSGTDFAGFSVGIPHKEAAVECCDEVDPLAKSIGAVNTIIRRPTDGKLVGFNTDCEASITAIEDALIENCLKIQACNLIMKELIASELILSKLEETKERQVANGEASHSSPIAGKVFVLVGAGGAGRALAFGAKNRGARVVIFNRNFERAMALAQAVSGEALPYECLDTFRAENGMILANASAVGMQPNCDQSPVSKVLSLSLSRTHTRNMEALGSYQLVFDAVYTPRNTRLLREAAEVGAVVVSGVEMFVRQALGQFKLFTDGLAPEDFMRHTVLQQF</sequence>
<dbReference type="EMBL" id="WJXA01000013">
    <property type="protein sequence ID" value="KAF7121340.1"/>
    <property type="molecule type" value="Genomic_DNA"/>
</dbReference>
<dbReference type="Pfam" id="PF01487">
    <property type="entry name" value="DHquinase_I"/>
    <property type="match status" value="1"/>
</dbReference>
<evidence type="ECO:0000259" key="2">
    <source>
        <dbReference type="Pfam" id="PF08501"/>
    </source>
</evidence>
<dbReference type="GO" id="GO:0019632">
    <property type="term" value="P:shikimate metabolic process"/>
    <property type="evidence" value="ECO:0007669"/>
    <property type="project" value="TreeGrafter"/>
</dbReference>
<name>A0A834G1U9_RHOSS</name>
<dbReference type="GO" id="GO:0004764">
    <property type="term" value="F:shikimate 3-dehydrogenase (NADP+) activity"/>
    <property type="evidence" value="ECO:0007669"/>
    <property type="project" value="InterPro"/>
</dbReference>
<dbReference type="PANTHER" id="PTHR21089:SF7">
    <property type="entry name" value="BIFUNCTIONAL 3-DEHYDROQUINATE DEHYDRATASE_SHIKIMATE DEHYDROGENASE, CHLOROPLASTIC-LIKE ISOFORM X1"/>
    <property type="match status" value="1"/>
</dbReference>
<dbReference type="GO" id="GO:0009423">
    <property type="term" value="P:chorismate biosynthetic process"/>
    <property type="evidence" value="ECO:0007669"/>
    <property type="project" value="UniProtKB-UniPathway"/>
</dbReference>